<gene>
    <name evidence="2" type="ORF">DFP72DRAFT_294650</name>
</gene>
<organism evidence="2 3">
    <name type="scientific">Ephemerocybe angulata</name>
    <dbReference type="NCBI Taxonomy" id="980116"/>
    <lineage>
        <taxon>Eukaryota</taxon>
        <taxon>Fungi</taxon>
        <taxon>Dikarya</taxon>
        <taxon>Basidiomycota</taxon>
        <taxon>Agaricomycotina</taxon>
        <taxon>Agaricomycetes</taxon>
        <taxon>Agaricomycetidae</taxon>
        <taxon>Agaricales</taxon>
        <taxon>Agaricineae</taxon>
        <taxon>Psathyrellaceae</taxon>
        <taxon>Ephemerocybe</taxon>
    </lineage>
</organism>
<feature type="compositionally biased region" description="Polar residues" evidence="1">
    <location>
        <begin position="345"/>
        <end position="358"/>
    </location>
</feature>
<feature type="compositionally biased region" description="Low complexity" evidence="1">
    <location>
        <begin position="24"/>
        <end position="37"/>
    </location>
</feature>
<feature type="compositionally biased region" description="Polar residues" evidence="1">
    <location>
        <begin position="38"/>
        <end position="48"/>
    </location>
</feature>
<dbReference type="OrthoDB" id="3268823at2759"/>
<evidence type="ECO:0000313" key="3">
    <source>
        <dbReference type="Proteomes" id="UP000521943"/>
    </source>
</evidence>
<dbReference type="EMBL" id="JACGCI010000027">
    <property type="protein sequence ID" value="KAF6756183.1"/>
    <property type="molecule type" value="Genomic_DNA"/>
</dbReference>
<accession>A0A8H6M589</accession>
<feature type="region of interest" description="Disordered" evidence="1">
    <location>
        <begin position="572"/>
        <end position="592"/>
    </location>
</feature>
<feature type="region of interest" description="Disordered" evidence="1">
    <location>
        <begin position="337"/>
        <end position="560"/>
    </location>
</feature>
<proteinExistence type="predicted"/>
<feature type="compositionally biased region" description="Basic and acidic residues" evidence="1">
    <location>
        <begin position="580"/>
        <end position="592"/>
    </location>
</feature>
<sequence>MASLSTIPQQHDQKKSSPLNAMTNPLSNPLSNNPALSMESSANATAQPATRPLGAVPAQSIPPTSNAPLLRTPLASESADQWASNTLSAVSQPETAHPVSDSTTAIPADALTSHSTASTPGPSVPGAYPGLSNYIPSAETVQVDAEKVKDAAVMAAGTAGYALGTAGQYVAAAGVASGAQSAEKTAAAATGKVYDGVETVGDNVAHYLPEPLAKAIPHHTDLVPTAGTGVTAKDTSSPHTTAVTDPTGNMNNGLEGVQGAGLAKLPEERKQEALPSHDNEHSKLSAVGVGALPGSQSEEGVARLPAEKDLKHTSGFNPTAPIPATQAFNASYLNPNITMAPEQPKASTHTPVSSTTRSGADEDASMKTLPGSILTGVGSTPNTVGSAVSHQEPHYEASNAVKDQYRGTMENKPLHEELRGKEDPHLETLREHDSAAGKGRKTSPKDTIIESVKDKETKFHSGIENGLGNGANKPLNEEGRNYTSKTMAGPPVPEKNDEHHVSPVGADTRGDSTTATTGHESKPRTAPTSTATHSTSPNTSTHGRTGSAGSAGSGHKKAGFMSKVKGEMKVVAGKMSGNEQKVEEGKRIMGKN</sequence>
<feature type="compositionally biased region" description="Basic and acidic residues" evidence="1">
    <location>
        <begin position="412"/>
        <end position="435"/>
    </location>
</feature>
<evidence type="ECO:0000256" key="1">
    <source>
        <dbReference type="SAM" id="MobiDB-lite"/>
    </source>
</evidence>
<keyword evidence="3" id="KW-1185">Reference proteome</keyword>
<feature type="compositionally biased region" description="Polar residues" evidence="1">
    <location>
        <begin position="233"/>
        <end position="252"/>
    </location>
</feature>
<feature type="compositionally biased region" description="Polar residues" evidence="1">
    <location>
        <begin position="78"/>
        <end position="102"/>
    </location>
</feature>
<protein>
    <submittedName>
        <fullName evidence="2">Uncharacterized protein</fullName>
    </submittedName>
</protein>
<feature type="compositionally biased region" description="Polar residues" evidence="1">
    <location>
        <begin position="1"/>
        <end position="23"/>
    </location>
</feature>
<feature type="region of interest" description="Disordered" evidence="1">
    <location>
        <begin position="228"/>
        <end position="257"/>
    </location>
</feature>
<dbReference type="AlphaFoldDB" id="A0A8H6M589"/>
<reference evidence="2 3" key="1">
    <citation type="submission" date="2020-07" db="EMBL/GenBank/DDBJ databases">
        <title>Comparative genomics of pyrophilous fungi reveals a link between fire events and developmental genes.</title>
        <authorList>
            <consortium name="DOE Joint Genome Institute"/>
            <person name="Steindorff A.S."/>
            <person name="Carver A."/>
            <person name="Calhoun S."/>
            <person name="Stillman K."/>
            <person name="Liu H."/>
            <person name="Lipzen A."/>
            <person name="Pangilinan J."/>
            <person name="Labutti K."/>
            <person name="Bruns T.D."/>
            <person name="Grigoriev I.V."/>
        </authorList>
    </citation>
    <scope>NUCLEOTIDE SEQUENCE [LARGE SCALE GENOMIC DNA]</scope>
    <source>
        <strain evidence="2 3">CBS 144469</strain>
    </source>
</reference>
<evidence type="ECO:0000313" key="2">
    <source>
        <dbReference type="EMBL" id="KAF6756183.1"/>
    </source>
</evidence>
<feature type="compositionally biased region" description="Polar residues" evidence="1">
    <location>
        <begin position="377"/>
        <end position="389"/>
    </location>
</feature>
<feature type="compositionally biased region" description="Low complexity" evidence="1">
    <location>
        <begin position="525"/>
        <end position="550"/>
    </location>
</feature>
<dbReference type="Proteomes" id="UP000521943">
    <property type="component" value="Unassembled WGS sequence"/>
</dbReference>
<name>A0A8H6M589_9AGAR</name>
<feature type="region of interest" description="Disordered" evidence="1">
    <location>
        <begin position="1"/>
        <end position="102"/>
    </location>
</feature>
<feature type="compositionally biased region" description="Basic and acidic residues" evidence="1">
    <location>
        <begin position="443"/>
        <end position="461"/>
    </location>
</feature>
<comment type="caution">
    <text evidence="2">The sequence shown here is derived from an EMBL/GenBank/DDBJ whole genome shotgun (WGS) entry which is preliminary data.</text>
</comment>